<reference evidence="1 2" key="1">
    <citation type="journal article" date="2022" name="Hortic Res">
        <title>A haplotype resolved chromosomal level avocado genome allows analysis of novel avocado genes.</title>
        <authorList>
            <person name="Nath O."/>
            <person name="Fletcher S.J."/>
            <person name="Hayward A."/>
            <person name="Shaw L.M."/>
            <person name="Masouleh A.K."/>
            <person name="Furtado A."/>
            <person name="Henry R.J."/>
            <person name="Mitter N."/>
        </authorList>
    </citation>
    <scope>NUCLEOTIDE SEQUENCE [LARGE SCALE GENOMIC DNA]</scope>
    <source>
        <strain evidence="2">cv. Hass</strain>
    </source>
</reference>
<evidence type="ECO:0000313" key="1">
    <source>
        <dbReference type="EMBL" id="KAJ8624594.1"/>
    </source>
</evidence>
<keyword evidence="2" id="KW-1185">Reference proteome</keyword>
<proteinExistence type="predicted"/>
<evidence type="ECO:0000313" key="2">
    <source>
        <dbReference type="Proteomes" id="UP001234297"/>
    </source>
</evidence>
<accession>A0ACC2KTN7</accession>
<sequence length="249" mass="27525">MYAISLQSFSFHPLSSSNPHNKPKKNRPPLFISTNPSHLNVLHLRDLFFSTNLSCHRFPHLDSHGRVEPVDLHKLRTAVLHSSVVVSVFSRGEFCEGEGRDMETSEFGIGELIRRAVPVSESNGRLVGFGRAVSDCGLTASIYDVAVIPSLQGLGIGHMIVKRIIRFLTSGGIYDIAALCSQKERLFFEACGFKEDSLGSTTMMYTQAAPNCVKDDLLVKCSGRMMLLVPPMRKPVVSNEMIPIDEKGF</sequence>
<dbReference type="EMBL" id="CM056819">
    <property type="protein sequence ID" value="KAJ8624594.1"/>
    <property type="molecule type" value="Genomic_DNA"/>
</dbReference>
<comment type="caution">
    <text evidence="1">The sequence shown here is derived from an EMBL/GenBank/DDBJ whole genome shotgun (WGS) entry which is preliminary data.</text>
</comment>
<name>A0ACC2KTN7_PERAE</name>
<organism evidence="1 2">
    <name type="scientific">Persea americana</name>
    <name type="common">Avocado</name>
    <dbReference type="NCBI Taxonomy" id="3435"/>
    <lineage>
        <taxon>Eukaryota</taxon>
        <taxon>Viridiplantae</taxon>
        <taxon>Streptophyta</taxon>
        <taxon>Embryophyta</taxon>
        <taxon>Tracheophyta</taxon>
        <taxon>Spermatophyta</taxon>
        <taxon>Magnoliopsida</taxon>
        <taxon>Magnoliidae</taxon>
        <taxon>Laurales</taxon>
        <taxon>Lauraceae</taxon>
        <taxon>Persea</taxon>
    </lineage>
</organism>
<protein>
    <submittedName>
        <fullName evidence="1">Uncharacterized protein</fullName>
    </submittedName>
</protein>
<gene>
    <name evidence="1" type="ORF">MRB53_033124</name>
</gene>
<dbReference type="Proteomes" id="UP001234297">
    <property type="component" value="Chromosome 11"/>
</dbReference>